<dbReference type="EMBL" id="BKCJ010005688">
    <property type="protein sequence ID" value="GEU68120.1"/>
    <property type="molecule type" value="Genomic_DNA"/>
</dbReference>
<comment type="caution">
    <text evidence="1">The sequence shown here is derived from an EMBL/GenBank/DDBJ whole genome shotgun (WGS) entry which is preliminary data.</text>
</comment>
<name>A0A6L2M3F0_TANCI</name>
<sequence length="85" mass="9567">MSTRSSARNIFPPLEEPERIIRRRTHVDPNLLNNFKEVNMAANRNDDDGPPPPAGGDLQVPDLQTMEELCQPTLTGSRMLSLRVK</sequence>
<evidence type="ECO:0008006" key="2">
    <source>
        <dbReference type="Google" id="ProtNLM"/>
    </source>
</evidence>
<accession>A0A6L2M3F0</accession>
<dbReference type="AlphaFoldDB" id="A0A6L2M3F0"/>
<reference evidence="1" key="1">
    <citation type="journal article" date="2019" name="Sci. Rep.">
        <title>Draft genome of Tanacetum cinerariifolium, the natural source of mosquito coil.</title>
        <authorList>
            <person name="Yamashiro T."/>
            <person name="Shiraishi A."/>
            <person name="Satake H."/>
            <person name="Nakayama K."/>
        </authorList>
    </citation>
    <scope>NUCLEOTIDE SEQUENCE</scope>
</reference>
<evidence type="ECO:0000313" key="1">
    <source>
        <dbReference type="EMBL" id="GEU68120.1"/>
    </source>
</evidence>
<protein>
    <recommendedName>
        <fullName evidence="2">Reverse transcriptase domain-containing protein</fullName>
    </recommendedName>
</protein>
<gene>
    <name evidence="1" type="ORF">Tci_040098</name>
</gene>
<proteinExistence type="predicted"/>
<organism evidence="1">
    <name type="scientific">Tanacetum cinerariifolium</name>
    <name type="common">Dalmatian daisy</name>
    <name type="synonym">Chrysanthemum cinerariifolium</name>
    <dbReference type="NCBI Taxonomy" id="118510"/>
    <lineage>
        <taxon>Eukaryota</taxon>
        <taxon>Viridiplantae</taxon>
        <taxon>Streptophyta</taxon>
        <taxon>Embryophyta</taxon>
        <taxon>Tracheophyta</taxon>
        <taxon>Spermatophyta</taxon>
        <taxon>Magnoliopsida</taxon>
        <taxon>eudicotyledons</taxon>
        <taxon>Gunneridae</taxon>
        <taxon>Pentapetalae</taxon>
        <taxon>asterids</taxon>
        <taxon>campanulids</taxon>
        <taxon>Asterales</taxon>
        <taxon>Asteraceae</taxon>
        <taxon>Asteroideae</taxon>
        <taxon>Anthemideae</taxon>
        <taxon>Anthemidinae</taxon>
        <taxon>Tanacetum</taxon>
    </lineage>
</organism>